<evidence type="ECO:0000313" key="3">
    <source>
        <dbReference type="Proteomes" id="UP000284842"/>
    </source>
</evidence>
<dbReference type="AlphaFoldDB" id="A0A409YEA9"/>
<dbReference type="Proteomes" id="UP000284842">
    <property type="component" value="Unassembled WGS sequence"/>
</dbReference>
<reference evidence="2 3" key="1">
    <citation type="journal article" date="2018" name="Evol. Lett.">
        <title>Horizontal gene cluster transfer increased hallucinogenic mushroom diversity.</title>
        <authorList>
            <person name="Reynolds H.T."/>
            <person name="Vijayakumar V."/>
            <person name="Gluck-Thaler E."/>
            <person name="Korotkin H.B."/>
            <person name="Matheny P.B."/>
            <person name="Slot J.C."/>
        </authorList>
    </citation>
    <scope>NUCLEOTIDE SEQUENCE [LARGE SCALE GENOMIC DNA]</scope>
    <source>
        <strain evidence="2 3">2629</strain>
    </source>
</reference>
<evidence type="ECO:0000313" key="2">
    <source>
        <dbReference type="EMBL" id="PPR01340.1"/>
    </source>
</evidence>
<feature type="domain" description="Retrovirus-related Pol polyprotein from transposon TNT 1-94-like beta-barrel" evidence="1">
    <location>
        <begin position="19"/>
        <end position="94"/>
    </location>
</feature>
<accession>A0A409YEA9</accession>
<evidence type="ECO:0000259" key="1">
    <source>
        <dbReference type="Pfam" id="PF22936"/>
    </source>
</evidence>
<organism evidence="2 3">
    <name type="scientific">Panaeolus cyanescens</name>
    <dbReference type="NCBI Taxonomy" id="181874"/>
    <lineage>
        <taxon>Eukaryota</taxon>
        <taxon>Fungi</taxon>
        <taxon>Dikarya</taxon>
        <taxon>Basidiomycota</taxon>
        <taxon>Agaricomycotina</taxon>
        <taxon>Agaricomycetes</taxon>
        <taxon>Agaricomycetidae</taxon>
        <taxon>Agaricales</taxon>
        <taxon>Agaricineae</taxon>
        <taxon>Galeropsidaceae</taxon>
        <taxon>Panaeolus</taxon>
    </lineage>
</organism>
<dbReference type="EMBL" id="NHTK01001255">
    <property type="protein sequence ID" value="PPR01340.1"/>
    <property type="molecule type" value="Genomic_DNA"/>
</dbReference>
<keyword evidence="3" id="KW-1185">Reference proteome</keyword>
<sequence length="157" mass="16855">MPQPQRTRKHSANPYIISTTSPEHISNVESDFVSIRSIDPNEVSLSTPFGDRLIAQGRGDIKLTLANGKTLLLKDALYVPTLTTPLFSFARITKDLGAAGLQTTATGSIILDANGQPLATATLHPKYNLPALDLNNAVDIPLPDPSDPPVAYCFSVF</sequence>
<proteinExistence type="predicted"/>
<gene>
    <name evidence="2" type="ORF">CVT24_006343</name>
</gene>
<dbReference type="InterPro" id="IPR054722">
    <property type="entry name" value="PolX-like_BBD"/>
</dbReference>
<name>A0A409YEA9_9AGAR</name>
<comment type="caution">
    <text evidence="2">The sequence shown here is derived from an EMBL/GenBank/DDBJ whole genome shotgun (WGS) entry which is preliminary data.</text>
</comment>
<dbReference type="Pfam" id="PF22936">
    <property type="entry name" value="Pol_BBD"/>
    <property type="match status" value="1"/>
</dbReference>
<dbReference type="InParanoid" id="A0A409YEA9"/>
<dbReference type="OrthoDB" id="2665273at2759"/>
<protein>
    <recommendedName>
        <fullName evidence="1">Retrovirus-related Pol polyprotein from transposon TNT 1-94-like beta-barrel domain-containing protein</fullName>
    </recommendedName>
</protein>